<sequence length="513" mass="55613">MAHQVHIDVDKLDGLLAPFDSTSAPGFAVGVGLKGRPVYRRGVGLASIETSTALSPSIRMRIGSTSKHFCVLALMLLKEDGLLSLDDSPRLVLPELPAWADDMTIRQLMAHTSGMRDSLDILMLSAPPSAPIAADEQFKMLCQTKSVNFLPGNGWSYNNGGYVLLSMIIERLSGAPLGEFLRERIFLPVGMVDTMLRPLDTDLVPNSATLHVPDLSGGWRRGVMGAPVGGEGGIVSTVDDMLRWLAHMSTPRVGSAESWAEMRTPAASHGYGLGLMMGTYRGLSTVHHAGGVIGGSCQMLKVVDCDLDVIVISNGRNALDLYNLVDAIIDSCVADLPVIQQDTVGAVATGTYYSKNSGRVLKISENNGNPFMMINGMTLPAKRDRSGAYSVSIMPTDIRVMPDGPDFETLNAIEFERTDRLERVHPPASHSEKKELFGEYKSEISELFAFINGNVMRVSGVNGSQDYTLEQIGSDIWMATTQSFFPMLVTLEVSESGILMSSGRTARLHFKRQ</sequence>
<dbReference type="Proteomes" id="UP000321635">
    <property type="component" value="Unassembled WGS sequence"/>
</dbReference>
<proteinExistence type="predicted"/>
<dbReference type="AlphaFoldDB" id="A0A511XBY8"/>
<organism evidence="2 3">
    <name type="scientific">Acetobacter nitrogenifigens DSM 23921 = NBRC 105050</name>
    <dbReference type="NCBI Taxonomy" id="1120919"/>
    <lineage>
        <taxon>Bacteria</taxon>
        <taxon>Pseudomonadati</taxon>
        <taxon>Pseudomonadota</taxon>
        <taxon>Alphaproteobacteria</taxon>
        <taxon>Acetobacterales</taxon>
        <taxon>Acetobacteraceae</taxon>
        <taxon>Acetobacter</taxon>
    </lineage>
</organism>
<name>A0A511XBY8_9PROT</name>
<evidence type="ECO:0000259" key="1">
    <source>
        <dbReference type="Pfam" id="PF00144"/>
    </source>
</evidence>
<dbReference type="EMBL" id="BJYF01000018">
    <property type="protein sequence ID" value="GEN60432.1"/>
    <property type="molecule type" value="Genomic_DNA"/>
</dbReference>
<protein>
    <recommendedName>
        <fullName evidence="1">Beta-lactamase-related domain-containing protein</fullName>
    </recommendedName>
</protein>
<dbReference type="InterPro" id="IPR012338">
    <property type="entry name" value="Beta-lactam/transpept-like"/>
</dbReference>
<dbReference type="PANTHER" id="PTHR46825:SF9">
    <property type="entry name" value="BETA-LACTAMASE-RELATED DOMAIN-CONTAINING PROTEIN"/>
    <property type="match status" value="1"/>
</dbReference>
<feature type="domain" description="Beta-lactamase-related" evidence="1">
    <location>
        <begin position="21"/>
        <end position="314"/>
    </location>
</feature>
<dbReference type="InterPro" id="IPR050491">
    <property type="entry name" value="AmpC-like"/>
</dbReference>
<accession>A0A511XBY8</accession>
<dbReference type="Pfam" id="PF00144">
    <property type="entry name" value="Beta-lactamase"/>
    <property type="match status" value="1"/>
</dbReference>
<dbReference type="InterPro" id="IPR001466">
    <property type="entry name" value="Beta-lactam-related"/>
</dbReference>
<keyword evidence="3" id="KW-1185">Reference proteome</keyword>
<evidence type="ECO:0000313" key="3">
    <source>
        <dbReference type="Proteomes" id="UP000321635"/>
    </source>
</evidence>
<dbReference type="Gene3D" id="3.40.710.10">
    <property type="entry name" value="DD-peptidase/beta-lactamase superfamily"/>
    <property type="match status" value="1"/>
</dbReference>
<reference evidence="2 3" key="1">
    <citation type="submission" date="2019-07" db="EMBL/GenBank/DDBJ databases">
        <title>Whole genome shotgun sequence of Acetobacter nitrogenifigens NBRC 105050.</title>
        <authorList>
            <person name="Hosoyama A."/>
            <person name="Uohara A."/>
            <person name="Ohji S."/>
            <person name="Ichikawa N."/>
        </authorList>
    </citation>
    <scope>NUCLEOTIDE SEQUENCE [LARGE SCALE GENOMIC DNA]</scope>
    <source>
        <strain evidence="2 3">NBRC 105050</strain>
    </source>
</reference>
<evidence type="ECO:0000313" key="2">
    <source>
        <dbReference type="EMBL" id="GEN60432.1"/>
    </source>
</evidence>
<dbReference type="PANTHER" id="PTHR46825">
    <property type="entry name" value="D-ALANYL-D-ALANINE-CARBOXYPEPTIDASE/ENDOPEPTIDASE AMPH"/>
    <property type="match status" value="1"/>
</dbReference>
<gene>
    <name evidence="2" type="ORF">ANI02nite_23160</name>
</gene>
<dbReference type="STRING" id="1120919.GCA_000429165_02404"/>
<comment type="caution">
    <text evidence="2">The sequence shown here is derived from an EMBL/GenBank/DDBJ whole genome shotgun (WGS) entry which is preliminary data.</text>
</comment>
<dbReference type="RefSeq" id="WP_051292229.1">
    <property type="nucleotide sequence ID" value="NZ_AUBI01000009.1"/>
</dbReference>
<dbReference type="SUPFAM" id="SSF56601">
    <property type="entry name" value="beta-lactamase/transpeptidase-like"/>
    <property type="match status" value="1"/>
</dbReference>